<dbReference type="InterPro" id="IPR000210">
    <property type="entry name" value="BTB/POZ_dom"/>
</dbReference>
<dbReference type="Gene3D" id="3.30.710.10">
    <property type="entry name" value="Potassium Channel Kv1.1, Chain A"/>
    <property type="match status" value="1"/>
</dbReference>
<dbReference type="OrthoDB" id="9997739at2759"/>
<dbReference type="Pfam" id="PF00651">
    <property type="entry name" value="BTB"/>
    <property type="match status" value="1"/>
</dbReference>
<organism evidence="2 3">
    <name type="scientific">Armillaria gallica</name>
    <name type="common">Bulbous honey fungus</name>
    <name type="synonym">Armillaria bulbosa</name>
    <dbReference type="NCBI Taxonomy" id="47427"/>
    <lineage>
        <taxon>Eukaryota</taxon>
        <taxon>Fungi</taxon>
        <taxon>Dikarya</taxon>
        <taxon>Basidiomycota</taxon>
        <taxon>Agaricomycotina</taxon>
        <taxon>Agaricomycetes</taxon>
        <taxon>Agaricomycetidae</taxon>
        <taxon>Agaricales</taxon>
        <taxon>Marasmiineae</taxon>
        <taxon>Physalacriaceae</taxon>
        <taxon>Armillaria</taxon>
    </lineage>
</organism>
<dbReference type="InParanoid" id="A0A2H3D638"/>
<dbReference type="PROSITE" id="PS50097">
    <property type="entry name" value="BTB"/>
    <property type="match status" value="1"/>
</dbReference>
<dbReference type="STRING" id="47427.A0A2H3D638"/>
<evidence type="ECO:0000313" key="3">
    <source>
        <dbReference type="Proteomes" id="UP000217790"/>
    </source>
</evidence>
<dbReference type="SUPFAM" id="SSF54695">
    <property type="entry name" value="POZ domain"/>
    <property type="match status" value="1"/>
</dbReference>
<dbReference type="OMA" id="HEMDPIS"/>
<feature type="domain" description="BTB" evidence="1">
    <location>
        <begin position="22"/>
        <end position="96"/>
    </location>
</feature>
<name>A0A2H3D638_ARMGA</name>
<sequence length="280" mass="31594">MSGSTSELAGIKKHEVYYIKGGDVYFLVGECMFRVHSYFFERESSKFQQMFSGPTSLGVEPEGSSPDTAFRLSDITAEDFAHFLWIFYNPRPSAYDASTDVWITILRIACKWSFPEVKALAIKELERKTMTLVDPIVLYENYRDDPSVLALLYAKLCSQDQPLTMEQSMCLGIETTVCIFRARERLRSSSLDGLKSPLPNGVDLADVIQVIDEVWGSDTKYALGGWVIINLFSAALLPAHVWLWLIGPSVTTQQGGNRETVRRERERACPCCRRSCESQA</sequence>
<dbReference type="InterPro" id="IPR011333">
    <property type="entry name" value="SKP1/BTB/POZ_sf"/>
</dbReference>
<reference evidence="3" key="1">
    <citation type="journal article" date="2017" name="Nat. Ecol. Evol.">
        <title>Genome expansion and lineage-specific genetic innovations in the forest pathogenic fungi Armillaria.</title>
        <authorList>
            <person name="Sipos G."/>
            <person name="Prasanna A.N."/>
            <person name="Walter M.C."/>
            <person name="O'Connor E."/>
            <person name="Balint B."/>
            <person name="Krizsan K."/>
            <person name="Kiss B."/>
            <person name="Hess J."/>
            <person name="Varga T."/>
            <person name="Slot J."/>
            <person name="Riley R."/>
            <person name="Boka B."/>
            <person name="Rigling D."/>
            <person name="Barry K."/>
            <person name="Lee J."/>
            <person name="Mihaltcheva S."/>
            <person name="LaButti K."/>
            <person name="Lipzen A."/>
            <person name="Waldron R."/>
            <person name="Moloney N.M."/>
            <person name="Sperisen C."/>
            <person name="Kredics L."/>
            <person name="Vagvoelgyi C."/>
            <person name="Patrignani A."/>
            <person name="Fitzpatrick D."/>
            <person name="Nagy I."/>
            <person name="Doyle S."/>
            <person name="Anderson J.B."/>
            <person name="Grigoriev I.V."/>
            <person name="Gueldener U."/>
            <person name="Muensterkoetter M."/>
            <person name="Nagy L.G."/>
        </authorList>
    </citation>
    <scope>NUCLEOTIDE SEQUENCE [LARGE SCALE GENOMIC DNA]</scope>
    <source>
        <strain evidence="3">Ar21-2</strain>
    </source>
</reference>
<keyword evidence="3" id="KW-1185">Reference proteome</keyword>
<gene>
    <name evidence="2" type="ORF">ARMGADRAFT_470929</name>
</gene>
<dbReference type="EMBL" id="KZ293681">
    <property type="protein sequence ID" value="PBK86882.1"/>
    <property type="molecule type" value="Genomic_DNA"/>
</dbReference>
<proteinExistence type="predicted"/>
<protein>
    <recommendedName>
        <fullName evidence="1">BTB domain-containing protein</fullName>
    </recommendedName>
</protein>
<accession>A0A2H3D638</accession>
<dbReference type="AlphaFoldDB" id="A0A2H3D638"/>
<dbReference type="Proteomes" id="UP000217790">
    <property type="component" value="Unassembled WGS sequence"/>
</dbReference>
<evidence type="ECO:0000259" key="1">
    <source>
        <dbReference type="PROSITE" id="PS50097"/>
    </source>
</evidence>
<evidence type="ECO:0000313" key="2">
    <source>
        <dbReference type="EMBL" id="PBK86882.1"/>
    </source>
</evidence>